<proteinExistence type="predicted"/>
<keyword evidence="3" id="KW-1185">Reference proteome</keyword>
<sequence length="69" mass="7740">MGKLRGLKGSRGGAECRKRPAADRDDGAHGAAPGTRRQLREIAEEPINFAVDKQRFKRIHRFRCIASDH</sequence>
<dbReference type="AlphaFoldDB" id="A0AAV2N3A7"/>
<gene>
    <name evidence="2" type="ORF">LPLAT_LOCUS859</name>
</gene>
<feature type="compositionally biased region" description="Basic and acidic residues" evidence="1">
    <location>
        <begin position="14"/>
        <end position="28"/>
    </location>
</feature>
<name>A0AAV2N3A7_9HYME</name>
<dbReference type="EMBL" id="OZ034824">
    <property type="protein sequence ID" value="CAL1674105.1"/>
    <property type="molecule type" value="Genomic_DNA"/>
</dbReference>
<organism evidence="2 3">
    <name type="scientific">Lasius platythorax</name>
    <dbReference type="NCBI Taxonomy" id="488582"/>
    <lineage>
        <taxon>Eukaryota</taxon>
        <taxon>Metazoa</taxon>
        <taxon>Ecdysozoa</taxon>
        <taxon>Arthropoda</taxon>
        <taxon>Hexapoda</taxon>
        <taxon>Insecta</taxon>
        <taxon>Pterygota</taxon>
        <taxon>Neoptera</taxon>
        <taxon>Endopterygota</taxon>
        <taxon>Hymenoptera</taxon>
        <taxon>Apocrita</taxon>
        <taxon>Aculeata</taxon>
        <taxon>Formicoidea</taxon>
        <taxon>Formicidae</taxon>
        <taxon>Formicinae</taxon>
        <taxon>Lasius</taxon>
        <taxon>Lasius</taxon>
    </lineage>
</organism>
<evidence type="ECO:0000313" key="3">
    <source>
        <dbReference type="Proteomes" id="UP001497644"/>
    </source>
</evidence>
<dbReference type="Proteomes" id="UP001497644">
    <property type="component" value="Chromosome 1"/>
</dbReference>
<accession>A0AAV2N3A7</accession>
<reference evidence="2 3" key="1">
    <citation type="submission" date="2024-04" db="EMBL/GenBank/DDBJ databases">
        <authorList>
            <consortium name="Molecular Ecology Group"/>
        </authorList>
    </citation>
    <scope>NUCLEOTIDE SEQUENCE [LARGE SCALE GENOMIC DNA]</scope>
</reference>
<protein>
    <submittedName>
        <fullName evidence="2">Uncharacterized protein</fullName>
    </submittedName>
</protein>
<evidence type="ECO:0000256" key="1">
    <source>
        <dbReference type="SAM" id="MobiDB-lite"/>
    </source>
</evidence>
<feature type="region of interest" description="Disordered" evidence="1">
    <location>
        <begin position="1"/>
        <end position="38"/>
    </location>
</feature>
<evidence type="ECO:0000313" key="2">
    <source>
        <dbReference type="EMBL" id="CAL1674105.1"/>
    </source>
</evidence>